<dbReference type="PANTHER" id="PTHR36091">
    <property type="entry name" value="ALTERED INHERITANCE OF MITOCHONDRIA PROTEIN 9, MITOCHONDRIAL"/>
    <property type="match status" value="1"/>
</dbReference>
<evidence type="ECO:0000256" key="5">
    <source>
        <dbReference type="ARBA" id="ARBA00023128"/>
    </source>
</evidence>
<comment type="similarity">
    <text evidence="2">Belongs to the AIM9 family.</text>
</comment>
<organism evidence="8 9">
    <name type="scientific">Botryobasidium botryosum (strain FD-172 SS1)</name>
    <dbReference type="NCBI Taxonomy" id="930990"/>
    <lineage>
        <taxon>Eukaryota</taxon>
        <taxon>Fungi</taxon>
        <taxon>Dikarya</taxon>
        <taxon>Basidiomycota</taxon>
        <taxon>Agaricomycotina</taxon>
        <taxon>Agaricomycetes</taxon>
        <taxon>Cantharellales</taxon>
        <taxon>Botryobasidiaceae</taxon>
        <taxon>Botryobasidium</taxon>
    </lineage>
</organism>
<keyword evidence="4" id="KW-0809">Transit peptide</keyword>
<dbReference type="InterPro" id="IPR051035">
    <property type="entry name" value="Mito_inheritance_9"/>
</dbReference>
<feature type="domain" description="Aminoglycoside phosphotransferase" evidence="7">
    <location>
        <begin position="92"/>
        <end position="370"/>
    </location>
</feature>
<accession>A0A067MPN5</accession>
<proteinExistence type="inferred from homology"/>
<evidence type="ECO:0000256" key="3">
    <source>
        <dbReference type="ARBA" id="ARBA00016197"/>
    </source>
</evidence>
<dbReference type="GO" id="GO:0005739">
    <property type="term" value="C:mitochondrion"/>
    <property type="evidence" value="ECO:0007669"/>
    <property type="project" value="UniProtKB-SubCell"/>
</dbReference>
<evidence type="ECO:0000259" key="7">
    <source>
        <dbReference type="Pfam" id="PF01636"/>
    </source>
</evidence>
<evidence type="ECO:0000256" key="1">
    <source>
        <dbReference type="ARBA" id="ARBA00004173"/>
    </source>
</evidence>
<dbReference type="Proteomes" id="UP000027195">
    <property type="component" value="Unassembled WGS sequence"/>
</dbReference>
<reference evidence="9" key="1">
    <citation type="journal article" date="2014" name="Proc. Natl. Acad. Sci. U.S.A.">
        <title>Extensive sampling of basidiomycete genomes demonstrates inadequacy of the white-rot/brown-rot paradigm for wood decay fungi.</title>
        <authorList>
            <person name="Riley R."/>
            <person name="Salamov A.A."/>
            <person name="Brown D.W."/>
            <person name="Nagy L.G."/>
            <person name="Floudas D."/>
            <person name="Held B.W."/>
            <person name="Levasseur A."/>
            <person name="Lombard V."/>
            <person name="Morin E."/>
            <person name="Otillar R."/>
            <person name="Lindquist E.A."/>
            <person name="Sun H."/>
            <person name="LaButti K.M."/>
            <person name="Schmutz J."/>
            <person name="Jabbour D."/>
            <person name="Luo H."/>
            <person name="Baker S.E."/>
            <person name="Pisabarro A.G."/>
            <person name="Walton J.D."/>
            <person name="Blanchette R.A."/>
            <person name="Henrissat B."/>
            <person name="Martin F."/>
            <person name="Cullen D."/>
            <person name="Hibbett D.S."/>
            <person name="Grigoriev I.V."/>
        </authorList>
    </citation>
    <scope>NUCLEOTIDE SEQUENCE [LARGE SCALE GENOMIC DNA]</scope>
    <source>
        <strain evidence="9">FD-172 SS1</strain>
    </source>
</reference>
<sequence>MSSLLMSFRVPHCTFRRPFFAPRSPPICLSQSRRISSGDQCDDEYYFKYTSGRWLNGAAEPQNFAARYRRFNTSALKQAAALAGGASTVVDMKKLAEGNYNKIFLLALDNGKEVIARIPTPHAGPSHLVTASEVATMDYARSRLGLPVPRVLGSSSDSNTPVEAEYIIMEKAEGVELGRVWDGLSSHQKDNVVSEWVKMERRLMAPISGGYGSVYYRRDVAPTSSCDMYTWGVRESAFVIGPSVMPGFWNDEKLHMRLDRGPWQDALSYILAIANRERSWIKHHATPLPDPTVFDPPPEAQQADAHISLLDRYTDVAPSLIPSNPALVRPTLWHRDVHCGNIFLSKDALAEGRIAISAIIDWQHMSIIPLYLQARVPYFIRYYQSALLPLGLQPVSLPDDFETLGEEEKRAAVVENELANRHKLYEASSASQNPDYYEALSFDTRLLIVPPILYSQSTWSGGFIPPRGVLLRLFDHWDRIAKDGETCPIQFDDAEREQHTIEAQDWQNLEDLKEEFQARIGVTEDGWVSADAYDAALVENEAYKKELADDLDPEDREEFISMWPYKPYSDLEVEPPRVDYSLPQIRSFRALSLEVESAEL</sequence>
<dbReference type="InParanoid" id="A0A067MPN5"/>
<dbReference type="AlphaFoldDB" id="A0A067MPN5"/>
<evidence type="ECO:0000313" key="8">
    <source>
        <dbReference type="EMBL" id="KDQ13556.1"/>
    </source>
</evidence>
<dbReference type="EMBL" id="KL198043">
    <property type="protein sequence ID" value="KDQ13556.1"/>
    <property type="molecule type" value="Genomic_DNA"/>
</dbReference>
<dbReference type="InterPro" id="IPR011009">
    <property type="entry name" value="Kinase-like_dom_sf"/>
</dbReference>
<dbReference type="OrthoDB" id="2968323at2759"/>
<dbReference type="PANTHER" id="PTHR36091:SF1">
    <property type="entry name" value="ALTERED INHERITANCE OF MITOCHONDRIA PROTEIN 9, MITOCHONDRIAL"/>
    <property type="match status" value="1"/>
</dbReference>
<evidence type="ECO:0000256" key="6">
    <source>
        <dbReference type="ARBA" id="ARBA00031849"/>
    </source>
</evidence>
<dbReference type="InterPro" id="IPR002575">
    <property type="entry name" value="Aminoglycoside_PTrfase"/>
</dbReference>
<dbReference type="SUPFAM" id="SSF56112">
    <property type="entry name" value="Protein kinase-like (PK-like)"/>
    <property type="match status" value="1"/>
</dbReference>
<gene>
    <name evidence="8" type="ORF">BOTBODRAFT_146160</name>
</gene>
<evidence type="ECO:0000313" key="9">
    <source>
        <dbReference type="Proteomes" id="UP000027195"/>
    </source>
</evidence>
<evidence type="ECO:0000256" key="4">
    <source>
        <dbReference type="ARBA" id="ARBA00022946"/>
    </source>
</evidence>
<dbReference type="STRING" id="930990.A0A067MPN5"/>
<dbReference type="HOGENOM" id="CLU_019189_13_1_1"/>
<evidence type="ECO:0000256" key="2">
    <source>
        <dbReference type="ARBA" id="ARBA00005543"/>
    </source>
</evidence>
<keyword evidence="9" id="KW-1185">Reference proteome</keyword>
<dbReference type="Pfam" id="PF01636">
    <property type="entry name" value="APH"/>
    <property type="match status" value="1"/>
</dbReference>
<name>A0A067MPN5_BOTB1</name>
<comment type="subcellular location">
    <subcellularLocation>
        <location evidence="1">Mitochondrion</location>
    </subcellularLocation>
</comment>
<keyword evidence="5" id="KW-0496">Mitochondrion</keyword>
<protein>
    <recommendedName>
        <fullName evidence="3">Altered inheritance of mitochondria protein 9, mitochondrial</fullName>
    </recommendedName>
    <alternativeName>
        <fullName evidence="6">Found in mitochondrial proteome protein 29</fullName>
    </alternativeName>
</protein>